<evidence type="ECO:0000313" key="5">
    <source>
        <dbReference type="Proteomes" id="UP000315577"/>
    </source>
</evidence>
<proteinExistence type="predicted"/>
<dbReference type="Gene3D" id="3.90.1210.10">
    <property type="entry name" value="Antifreeze-like/N-acetylneuraminic acid synthase C-terminal domain"/>
    <property type="match status" value="1"/>
</dbReference>
<accession>A0A4V2UVD5</accession>
<dbReference type="InterPro" id="IPR013785">
    <property type="entry name" value="Aldolase_TIM"/>
</dbReference>
<dbReference type="EC" id="2.5.1.101" evidence="3"/>
<dbReference type="AlphaFoldDB" id="A0A4V2UVD5"/>
<feature type="domain" description="AFP-like" evidence="1">
    <location>
        <begin position="313"/>
        <end position="365"/>
    </location>
</feature>
<dbReference type="SUPFAM" id="SSF51269">
    <property type="entry name" value="AFP III-like domain"/>
    <property type="match status" value="1"/>
</dbReference>
<keyword evidence="5" id="KW-1185">Reference proteome</keyword>
<dbReference type="EMBL" id="VJNC01000014">
    <property type="protein sequence ID" value="TSE19979.1"/>
    <property type="molecule type" value="Genomic_DNA"/>
</dbReference>
<keyword evidence="3" id="KW-0808">Transferase</keyword>
<dbReference type="Gene3D" id="3.20.20.70">
    <property type="entry name" value="Aldolase class I"/>
    <property type="match status" value="1"/>
</dbReference>
<dbReference type="SUPFAM" id="SSF51569">
    <property type="entry name" value="Aldolase"/>
    <property type="match status" value="1"/>
</dbReference>
<sequence>MNGDEHTPSVTVIAEAGVNHNGQPDLAWGLLDAAARAGAHVIKYQTFRAEALATPGAAMADYQQRNTGATQSQLDMLRRLELPLPVYRELRDEARRRGLRFLSTAFDLPSLRLLVDDLGLDELKVASGELTNAPLLLAHARSGARLIVSTGMATLGDVEAALGVVAFGRVAGAADKPSPEAFRQAYASREGQAALRQGVTLLHCTSQYPAPMDQVNLRAMVTLSRAFGLPVGYSDHTMGIEVALAAAALGATVIEKHLTLDRTMPGPDHAASLEPDEMAALVRGVAVVSAALGDGVKRPQPCEEDTARVARKSLVAVAPIRPGDVLDDSRVGVMRPGDGMSPLAYWHLLGRRATRAYEPGDMLDE</sequence>
<dbReference type="GO" id="GO:0016051">
    <property type="term" value="P:carbohydrate biosynthetic process"/>
    <property type="evidence" value="ECO:0007669"/>
    <property type="project" value="InterPro"/>
</dbReference>
<evidence type="ECO:0000313" key="3">
    <source>
        <dbReference type="EMBL" id="TSE19979.1"/>
    </source>
</evidence>
<dbReference type="RefSeq" id="WP_132963247.1">
    <property type="nucleotide sequence ID" value="NZ_SMAH01000014.1"/>
</dbReference>
<protein>
    <submittedName>
        <fullName evidence="3">N,N'-diacetyllegionaminic acid synthase</fullName>
        <ecNumber evidence="3">2.5.1.101</ecNumber>
    </submittedName>
    <submittedName>
        <fullName evidence="2">N-acetylneuraminate synthase</fullName>
    </submittedName>
</protein>
<dbReference type="InterPro" id="IPR013132">
    <property type="entry name" value="PseI/NeuA/B-like_N"/>
</dbReference>
<dbReference type="EMBL" id="SMAH01000014">
    <property type="protein sequence ID" value="TCS95367.1"/>
    <property type="molecule type" value="Genomic_DNA"/>
</dbReference>
<reference evidence="2 4" key="1">
    <citation type="submission" date="2019-03" db="EMBL/GenBank/DDBJ databases">
        <title>Genomic Encyclopedia of Type Strains, Phase IV (KMG-IV): sequencing the most valuable type-strain genomes for metagenomic binning, comparative biology and taxonomic classification.</title>
        <authorList>
            <person name="Goeker M."/>
        </authorList>
    </citation>
    <scope>NUCLEOTIDE SEQUENCE [LARGE SCALE GENOMIC DNA]</scope>
    <source>
        <strain evidence="2 4">DSM 12034</strain>
    </source>
</reference>
<dbReference type="InterPro" id="IPR006190">
    <property type="entry name" value="SAF_AFP_Neu5Ac"/>
</dbReference>
<gene>
    <name evidence="3" type="primary">legI</name>
    <name evidence="2" type="ORF">EDC36_1145</name>
    <name evidence="3" type="ORF">Tigna_02008</name>
</gene>
<comment type="caution">
    <text evidence="2">The sequence shown here is derived from an EMBL/GenBank/DDBJ whole genome shotgun (WGS) entry which is preliminary data.</text>
</comment>
<dbReference type="InterPro" id="IPR036732">
    <property type="entry name" value="AFP_Neu5c_C_sf"/>
</dbReference>
<evidence type="ECO:0000259" key="1">
    <source>
        <dbReference type="PROSITE" id="PS50844"/>
    </source>
</evidence>
<reference evidence="3 5" key="2">
    <citation type="submission" date="2019-07" db="EMBL/GenBank/DDBJ databases">
        <title>Tepidimonas ignava SPS-1037 draft genome.</title>
        <authorList>
            <person name="Da Costa M.S."/>
            <person name="Froufe H.J.C."/>
            <person name="Egas C."/>
            <person name="Albuquerque L."/>
        </authorList>
    </citation>
    <scope>NUCLEOTIDE SEQUENCE [LARGE SCALE GENOMIC DNA]</scope>
    <source>
        <strain evidence="3 5">SPS-1037</strain>
    </source>
</reference>
<dbReference type="InterPro" id="IPR057736">
    <property type="entry name" value="SAF_PseI/NeuA/NeuB"/>
</dbReference>
<dbReference type="Proteomes" id="UP000315577">
    <property type="component" value="Unassembled WGS sequence"/>
</dbReference>
<dbReference type="PANTHER" id="PTHR42966">
    <property type="entry name" value="N-ACETYLNEURAMINATE SYNTHASE"/>
    <property type="match status" value="1"/>
</dbReference>
<dbReference type="PANTHER" id="PTHR42966:SF1">
    <property type="entry name" value="SIALIC ACID SYNTHASE"/>
    <property type="match status" value="1"/>
</dbReference>
<dbReference type="OrthoDB" id="9781701at2"/>
<dbReference type="PROSITE" id="PS50844">
    <property type="entry name" value="AFP_LIKE"/>
    <property type="match status" value="1"/>
</dbReference>
<name>A0A4V2UVD5_9BURK</name>
<dbReference type="InterPro" id="IPR051690">
    <property type="entry name" value="PseI-like"/>
</dbReference>
<evidence type="ECO:0000313" key="4">
    <source>
        <dbReference type="Proteomes" id="UP000295536"/>
    </source>
</evidence>
<dbReference type="InterPro" id="IPR020007">
    <property type="entry name" value="NeuB/NeuA"/>
</dbReference>
<dbReference type="CDD" id="cd11615">
    <property type="entry name" value="SAF_NeuB_like"/>
    <property type="match status" value="1"/>
</dbReference>
<dbReference type="Pfam" id="PF03102">
    <property type="entry name" value="NeuB"/>
    <property type="match status" value="1"/>
</dbReference>
<dbReference type="GO" id="GO:0047444">
    <property type="term" value="F:N-acylneuraminate-9-phosphate synthase activity"/>
    <property type="evidence" value="ECO:0007669"/>
    <property type="project" value="TreeGrafter"/>
</dbReference>
<dbReference type="Proteomes" id="UP000295536">
    <property type="component" value="Unassembled WGS sequence"/>
</dbReference>
<organism evidence="2 4">
    <name type="scientific">Tepidimonas ignava</name>
    <dbReference type="NCBI Taxonomy" id="114249"/>
    <lineage>
        <taxon>Bacteria</taxon>
        <taxon>Pseudomonadati</taxon>
        <taxon>Pseudomonadota</taxon>
        <taxon>Betaproteobacteria</taxon>
        <taxon>Burkholderiales</taxon>
        <taxon>Tepidimonas</taxon>
    </lineage>
</organism>
<dbReference type="NCBIfam" id="TIGR03569">
    <property type="entry name" value="NeuB_NnaB"/>
    <property type="match status" value="1"/>
</dbReference>
<evidence type="ECO:0000313" key="2">
    <source>
        <dbReference type="EMBL" id="TCS95367.1"/>
    </source>
</evidence>